<dbReference type="CDD" id="cd19098">
    <property type="entry name" value="AKR_unchar"/>
    <property type="match status" value="1"/>
</dbReference>
<dbReference type="PANTHER" id="PTHR43312">
    <property type="entry name" value="D-THREO-ALDOSE 1-DEHYDROGENASE"/>
    <property type="match status" value="1"/>
</dbReference>
<keyword evidence="3" id="KW-1185">Reference proteome</keyword>
<feature type="domain" description="NADP-dependent oxidoreductase" evidence="1">
    <location>
        <begin position="48"/>
        <end position="303"/>
    </location>
</feature>
<reference evidence="2 3" key="1">
    <citation type="submission" date="2018-10" db="EMBL/GenBank/DDBJ databases">
        <title>Isolation, diversity and antifungal activity of actinobacteria from wheat.</title>
        <authorList>
            <person name="Han C."/>
        </authorList>
    </citation>
    <scope>NUCLEOTIDE SEQUENCE [LARGE SCALE GENOMIC DNA]</scope>
    <source>
        <strain evidence="2 3">NEAU-YY642</strain>
    </source>
</reference>
<proteinExistence type="predicted"/>
<name>A0A3M2LAL0_9ACTN</name>
<dbReference type="SUPFAM" id="SSF51430">
    <property type="entry name" value="NAD(P)-linked oxidoreductase"/>
    <property type="match status" value="1"/>
</dbReference>
<dbReference type="InterPro" id="IPR036812">
    <property type="entry name" value="NAD(P)_OxRdtase_dom_sf"/>
</dbReference>
<dbReference type="EMBL" id="RFFJ01000171">
    <property type="protein sequence ID" value="RMI34629.1"/>
    <property type="molecule type" value="Genomic_DNA"/>
</dbReference>
<protein>
    <submittedName>
        <fullName evidence="2">Aldo/keto reductase</fullName>
    </submittedName>
</protein>
<evidence type="ECO:0000259" key="1">
    <source>
        <dbReference type="Pfam" id="PF00248"/>
    </source>
</evidence>
<dbReference type="Gene3D" id="3.20.20.100">
    <property type="entry name" value="NADP-dependent oxidoreductase domain"/>
    <property type="match status" value="1"/>
</dbReference>
<dbReference type="Pfam" id="PF00248">
    <property type="entry name" value="Aldo_ket_red"/>
    <property type="match status" value="1"/>
</dbReference>
<evidence type="ECO:0000313" key="2">
    <source>
        <dbReference type="EMBL" id="RMI34629.1"/>
    </source>
</evidence>
<dbReference type="InterPro" id="IPR023210">
    <property type="entry name" value="NADP_OxRdtase_dom"/>
</dbReference>
<dbReference type="AlphaFoldDB" id="A0A3M2LAL0"/>
<gene>
    <name evidence="2" type="ORF">EBN88_23405</name>
</gene>
<dbReference type="RefSeq" id="WP_122399052.1">
    <property type="nucleotide sequence ID" value="NZ_RFFJ01000171.1"/>
</dbReference>
<dbReference type="Proteomes" id="UP000278673">
    <property type="component" value="Unassembled WGS sequence"/>
</dbReference>
<comment type="caution">
    <text evidence="2">The sequence shown here is derived from an EMBL/GenBank/DDBJ whole genome shotgun (WGS) entry which is preliminary data.</text>
</comment>
<sequence>MAFTRFHPEATPTARIGLGLAAVGRPGYLNLGRAEDLPADRTPEALRERTHQLLDAAFTQGVRYLDAARSYGRAEEFLADWLNSRTEAAKEVVVGSKWGYSYTADWRVEADVHEVKDHSAATLDRQYAESTALLGERLDLYQIHSVTPDSPALTDPAVHARLARLVEDGVTVGLSTSGPGQADAIRAALEVTVAGQPLFTTVQATFNVLEPSAAPALAEAHEAGRTVIVKEALANGRLAGRAAPPELLRLAAEADTSPAAFALAAVLAEPWVGVVLSGAATVAQLTDNLTAATVTTDPARLTSLARLVERPETYWRTRAALPWR</sequence>
<evidence type="ECO:0000313" key="3">
    <source>
        <dbReference type="Proteomes" id="UP000278673"/>
    </source>
</evidence>
<dbReference type="PANTHER" id="PTHR43312:SF1">
    <property type="entry name" value="NADP-DEPENDENT OXIDOREDUCTASE DOMAIN-CONTAINING PROTEIN"/>
    <property type="match status" value="1"/>
</dbReference>
<organism evidence="2 3">
    <name type="scientific">Streptomyces triticirhizae</name>
    <dbReference type="NCBI Taxonomy" id="2483353"/>
    <lineage>
        <taxon>Bacteria</taxon>
        <taxon>Bacillati</taxon>
        <taxon>Actinomycetota</taxon>
        <taxon>Actinomycetes</taxon>
        <taxon>Kitasatosporales</taxon>
        <taxon>Streptomycetaceae</taxon>
        <taxon>Streptomyces</taxon>
    </lineage>
</organism>
<accession>A0A3M2LAL0</accession>
<dbReference type="InterPro" id="IPR053135">
    <property type="entry name" value="AKR2_Oxidoreductase"/>
</dbReference>